<name>A0A3B0ZWR2_9ZZZZ</name>
<dbReference type="InterPro" id="IPR043165">
    <property type="entry name" value="TruD_insert_sf"/>
</dbReference>
<evidence type="ECO:0000313" key="5">
    <source>
        <dbReference type="EMBL" id="VAW85894.1"/>
    </source>
</evidence>
<dbReference type="GO" id="GO:0008033">
    <property type="term" value="P:tRNA processing"/>
    <property type="evidence" value="ECO:0007669"/>
    <property type="project" value="UniProtKB-KW"/>
</dbReference>
<organism evidence="5">
    <name type="scientific">hydrothermal vent metagenome</name>
    <dbReference type="NCBI Taxonomy" id="652676"/>
    <lineage>
        <taxon>unclassified sequences</taxon>
        <taxon>metagenomes</taxon>
        <taxon>ecological metagenomes</taxon>
    </lineage>
</organism>
<evidence type="ECO:0000256" key="3">
    <source>
        <dbReference type="ARBA" id="ARBA00023235"/>
    </source>
</evidence>
<dbReference type="InterPro" id="IPR042214">
    <property type="entry name" value="TruD_catalytic"/>
</dbReference>
<dbReference type="InterPro" id="IPR020119">
    <property type="entry name" value="PsdUridine_synth_TruD_CS"/>
</dbReference>
<keyword evidence="2" id="KW-0819">tRNA processing</keyword>
<dbReference type="Gene3D" id="3.30.2340.10">
    <property type="entry name" value="TruD, insertion domain"/>
    <property type="match status" value="1"/>
</dbReference>
<dbReference type="AlphaFoldDB" id="A0A3B0ZWR2"/>
<dbReference type="PANTHER" id="PTHR47811">
    <property type="entry name" value="TRNA PSEUDOURIDINE SYNTHASE D"/>
    <property type="match status" value="1"/>
</dbReference>
<sequence length="353" mass="39504">MKMNETKVSDAETRTFLFNWPYAYGEPLISGLIRSTPEDFQVDEVLGFEADGDGTHAFLKVRKKNANTEWVAKQIARFAGVRQVDVGYAGLKDRRAVTTQWFSVDLAGKEEPDWHSLTEGGIEFVEITRHRRKLKRGALQGNRFKLVVRDIEGDLDLLKDRISKISLSGVPNYFGEQRFGFSNLEKASAMFAGKLKKVRRPEKGMYLSAARSWIFNRILAARVESGAWNQAMAGDVMMLAGSQSIFPIAAPDDEIAQRINELDVHPTGAMWGSGELVSTMEVAALEQSVAKDEALFCDGLTRAGLKQQRRSLRLIPEDLQCTRLEPQVVELQFELPAGSYATVVLRELFRVAA</sequence>
<protein>
    <submittedName>
        <fullName evidence="5">tRNA pseudouridine(13) synthase</fullName>
        <ecNumber evidence="5">5.4.99.27</ecNumber>
    </submittedName>
</protein>
<dbReference type="Gene3D" id="3.30.2350.20">
    <property type="entry name" value="TruD, catalytic domain"/>
    <property type="match status" value="1"/>
</dbReference>
<dbReference type="InterPro" id="IPR001656">
    <property type="entry name" value="PsdUridine_synth_TruD"/>
</dbReference>
<dbReference type="InterPro" id="IPR050170">
    <property type="entry name" value="TruD_pseudoU_synthase"/>
</dbReference>
<dbReference type="EC" id="5.4.99.27" evidence="5"/>
<accession>A0A3B0ZWR2</accession>
<dbReference type="GO" id="GO:0001522">
    <property type="term" value="P:pseudouridine synthesis"/>
    <property type="evidence" value="ECO:0007669"/>
    <property type="project" value="InterPro"/>
</dbReference>
<proteinExistence type="inferred from homology"/>
<dbReference type="EMBL" id="UOFQ01000032">
    <property type="protein sequence ID" value="VAW85894.1"/>
    <property type="molecule type" value="Genomic_DNA"/>
</dbReference>
<dbReference type="GO" id="GO:0003723">
    <property type="term" value="F:RNA binding"/>
    <property type="evidence" value="ECO:0007669"/>
    <property type="project" value="InterPro"/>
</dbReference>
<feature type="domain" description="TRUD" evidence="4">
    <location>
        <begin position="169"/>
        <end position="314"/>
    </location>
</feature>
<evidence type="ECO:0000259" key="4">
    <source>
        <dbReference type="PROSITE" id="PS50984"/>
    </source>
</evidence>
<evidence type="ECO:0000256" key="2">
    <source>
        <dbReference type="ARBA" id="ARBA00022694"/>
    </source>
</evidence>
<dbReference type="PROSITE" id="PS01268">
    <property type="entry name" value="UPF0024"/>
    <property type="match status" value="1"/>
</dbReference>
<dbReference type="SUPFAM" id="SSF55120">
    <property type="entry name" value="Pseudouridine synthase"/>
    <property type="match status" value="1"/>
</dbReference>
<dbReference type="PROSITE" id="PS50984">
    <property type="entry name" value="TRUD"/>
    <property type="match status" value="1"/>
</dbReference>
<reference evidence="5" key="1">
    <citation type="submission" date="2018-06" db="EMBL/GenBank/DDBJ databases">
        <authorList>
            <person name="Zhirakovskaya E."/>
        </authorList>
    </citation>
    <scope>NUCLEOTIDE SEQUENCE</scope>
</reference>
<dbReference type="InterPro" id="IPR011760">
    <property type="entry name" value="PsdUridine_synth_TruD_insert"/>
</dbReference>
<gene>
    <name evidence="5" type="ORF">MNBD_GAMMA17-1426</name>
</gene>
<dbReference type="GO" id="GO:0160150">
    <property type="term" value="F:tRNA pseudouridine(13) synthase activity"/>
    <property type="evidence" value="ECO:0007669"/>
    <property type="project" value="UniProtKB-EC"/>
</dbReference>
<dbReference type="CDD" id="cd02575">
    <property type="entry name" value="PseudoU_synth_EcTruD"/>
    <property type="match status" value="1"/>
</dbReference>
<dbReference type="GO" id="GO:0005829">
    <property type="term" value="C:cytosol"/>
    <property type="evidence" value="ECO:0007669"/>
    <property type="project" value="TreeGrafter"/>
</dbReference>
<dbReference type="HAMAP" id="MF_01082">
    <property type="entry name" value="TruD"/>
    <property type="match status" value="1"/>
</dbReference>
<dbReference type="Pfam" id="PF01142">
    <property type="entry name" value="TruD"/>
    <property type="match status" value="2"/>
</dbReference>
<keyword evidence="3 5" id="KW-0413">Isomerase</keyword>
<dbReference type="InterPro" id="IPR020103">
    <property type="entry name" value="PsdUridine_synth_cat_dom_sf"/>
</dbReference>
<dbReference type="NCBIfam" id="NF002153">
    <property type="entry name" value="PRK00984.1-2"/>
    <property type="match status" value="1"/>
</dbReference>
<comment type="similarity">
    <text evidence="1">Belongs to the pseudouridine synthase TruD family.</text>
</comment>
<evidence type="ECO:0000256" key="1">
    <source>
        <dbReference type="ARBA" id="ARBA00007953"/>
    </source>
</evidence>
<dbReference type="PANTHER" id="PTHR47811:SF1">
    <property type="entry name" value="TRNA PSEUDOURIDINE SYNTHASE D"/>
    <property type="match status" value="1"/>
</dbReference>